<dbReference type="EMBL" id="Z99289">
    <property type="status" value="NOT_ANNOTATED_CDS"/>
    <property type="molecule type" value="Genomic_DNA"/>
</dbReference>
<keyword evidence="3" id="KW-1185">Reference proteome</keyword>
<dbReference type="Antibodypedia" id="2846">
    <property type="antibodies" value="367 antibodies from 29 providers"/>
</dbReference>
<proteinExistence type="evidence at protein level"/>
<dbReference type="EMBL" id="KF510935">
    <property type="status" value="NOT_ANNOTATED_CDS"/>
    <property type="molecule type" value="Genomic_DNA"/>
</dbReference>
<dbReference type="ExpressionAtlas" id="E5RK79">
    <property type="expression patterns" value="baseline and differential"/>
</dbReference>
<evidence type="ECO:0000256" key="1">
    <source>
        <dbReference type="SAM" id="SignalP"/>
    </source>
</evidence>
<reference evidence="2 3" key="2">
    <citation type="journal article" date="2003" name="Nature">
        <title>The DNA sequence and analysis of human chromosome 6.</title>
        <authorList>
            <person name="Mungall A.J."/>
            <person name="Palmer S.A."/>
            <person name="Sims S.K."/>
            <person name="Edwards C.A."/>
            <person name="Ashurst J.L."/>
            <person name="Wilming L."/>
            <person name="Jones M.C."/>
            <person name="Horton R."/>
            <person name="Hunt S.E."/>
            <person name="Scott C.E."/>
            <person name="Gilbert J.G."/>
            <person name="Clamp M.E."/>
            <person name="Bethel G."/>
            <person name="Milne S."/>
            <person name="Ainscough R."/>
            <person name="Almeida J.P."/>
            <person name="Ambrose K.D."/>
            <person name="Andrews T.D."/>
            <person name="Ashwell R.I."/>
            <person name="Babbage A.K."/>
            <person name="Bagguley C.L."/>
            <person name="Bailey J."/>
            <person name="Banerjee R."/>
            <person name="Barker D.J."/>
            <person name="Barlow K.F."/>
            <person name="Bates K."/>
            <person name="Beare D.M."/>
            <person name="Beasley H."/>
            <person name="Beasley O."/>
            <person name="Bird C.P."/>
            <person name="Blakey S."/>
            <person name="Bray-Allen S."/>
            <person name="Brook J."/>
            <person name="Brown A.J."/>
            <person name="Brown J.Y."/>
            <person name="Burford D.C."/>
            <person name="Burrill W."/>
            <person name="Burton J."/>
            <person name="Carder C."/>
            <person name="Carter N.P."/>
            <person name="Chapman J.C."/>
            <person name="Clark S.Y."/>
            <person name="Clark G."/>
            <person name="Clee C.M."/>
            <person name="Clegg S."/>
            <person name="Cobley V."/>
            <person name="Collier R.E."/>
            <person name="Collins J.E."/>
            <person name="Colman L.K."/>
            <person name="Corby N.R."/>
            <person name="Coville G.J."/>
            <person name="Culley K.M."/>
            <person name="Dhami P."/>
            <person name="Davies J."/>
            <person name="Dunn M."/>
            <person name="Earthrowl M.E."/>
            <person name="Ellington A.E."/>
            <person name="Evans K.A."/>
            <person name="Faulkner L."/>
            <person name="Francis M.D."/>
            <person name="Frankish A."/>
            <person name="Frankland J."/>
            <person name="French L."/>
            <person name="Garner P."/>
            <person name="Garnett J."/>
            <person name="Ghori M.J."/>
            <person name="Gilby L.M."/>
            <person name="Gillson C.J."/>
            <person name="Glithero R.J."/>
            <person name="Grafham D.V."/>
            <person name="Grant M."/>
            <person name="Gribble S."/>
            <person name="Griffiths C."/>
            <person name="Griffiths M."/>
            <person name="Hall R."/>
            <person name="Halls K.S."/>
            <person name="Hammond S."/>
            <person name="Harley J.L."/>
            <person name="Hart E.A."/>
            <person name="Heath P.D."/>
            <person name="Heathcott R."/>
            <person name="Holmes S.J."/>
            <person name="Howden P.J."/>
            <person name="Howe K.L."/>
            <person name="Howell G.R."/>
            <person name="Huckle E."/>
            <person name="Humphray S.J."/>
            <person name="Humphries M.D."/>
            <person name="Hunt A.R."/>
            <person name="Johnson C.M."/>
            <person name="Joy A.A."/>
            <person name="Kay M."/>
            <person name="Keenan S.J."/>
            <person name="Kimberley A.M."/>
            <person name="King A."/>
            <person name="Laird G.K."/>
            <person name="Langford C."/>
            <person name="Lawlor S."/>
            <person name="Leongamornlert D.A."/>
            <person name="Leversha M."/>
            <person name="Lloyd C.R."/>
            <person name="Lloyd D.M."/>
            <person name="Loveland J.E."/>
            <person name="Lovell J."/>
            <person name="Martin S."/>
            <person name="Mashreghi-Mohammadi M."/>
            <person name="Maslen G.L."/>
            <person name="Matthews L."/>
            <person name="McCann O.T."/>
            <person name="McLaren S.J."/>
            <person name="McLay K."/>
            <person name="McMurray A."/>
            <person name="Moore M.J."/>
            <person name="Mullikin J.C."/>
            <person name="Niblett D."/>
            <person name="Nickerson T."/>
            <person name="Novik K.L."/>
            <person name="Oliver K."/>
            <person name="Overton-Larty E.K."/>
            <person name="Parker A."/>
            <person name="Patel R."/>
            <person name="Pearce A.V."/>
            <person name="Peck A.I."/>
            <person name="Phillimore B."/>
            <person name="Phillips S."/>
            <person name="Plumb R.W."/>
            <person name="Porter K.M."/>
            <person name="Ramsey Y."/>
            <person name="Ranby S.A."/>
            <person name="Rice C.M."/>
            <person name="Ross M.T."/>
            <person name="Searle S.M."/>
            <person name="Sehra H.K."/>
            <person name="Sheridan E."/>
            <person name="Skuce C.D."/>
            <person name="Smith S."/>
            <person name="Smith M."/>
            <person name="Spraggon L."/>
            <person name="Squares S.L."/>
            <person name="Steward C.A."/>
            <person name="Sycamore N."/>
            <person name="Tamlyn-Hall G."/>
            <person name="Tester J."/>
            <person name="Theaker A.J."/>
            <person name="Thomas D.W."/>
            <person name="Thorpe A."/>
            <person name="Tracey A."/>
            <person name="Tromans A."/>
            <person name="Tubby B."/>
            <person name="Wall M."/>
            <person name="Wallis J.M."/>
            <person name="West A.P."/>
            <person name="White S.S."/>
            <person name="Whitehead S.L."/>
            <person name="Whittaker H."/>
            <person name="Wild A."/>
            <person name="Willey D.J."/>
            <person name="Wilmer T.E."/>
            <person name="Wood J.M."/>
            <person name="Wray P.W."/>
            <person name="Wyatt J.C."/>
            <person name="Young L."/>
            <person name="Younger R.M."/>
            <person name="Bentley D.R."/>
            <person name="Coulson A."/>
            <person name="Durbin R."/>
            <person name="Hubbard T."/>
            <person name="Sulston J.E."/>
            <person name="Dunham I."/>
            <person name="Rogers J."/>
            <person name="Beck S."/>
        </authorList>
    </citation>
    <scope>NUCLEOTIDE SEQUENCE [LARGE SCALE GENOMIC DNA]</scope>
</reference>
<protein>
    <submittedName>
        <fullName evidence="2">Laminin subunit alpha 4</fullName>
    </submittedName>
</protein>
<dbReference type="Ensembl" id="ENST00000521690.1">
    <property type="protein sequence ID" value="ENSP00000430415.1"/>
    <property type="gene ID" value="ENSG00000112769.21"/>
</dbReference>
<dbReference type="ChiTaRS" id="LAMA4">
    <property type="organism name" value="human"/>
</dbReference>
<dbReference type="GeneTree" id="ENSGT00940000159970"/>
<organism evidence="2 3">
    <name type="scientific">Homo sapiens</name>
    <name type="common">Human</name>
    <dbReference type="NCBI Taxonomy" id="9606"/>
    <lineage>
        <taxon>Eukaryota</taxon>
        <taxon>Metazoa</taxon>
        <taxon>Chordata</taxon>
        <taxon>Craniata</taxon>
        <taxon>Vertebrata</taxon>
        <taxon>Euteleostomi</taxon>
        <taxon>Mammalia</taxon>
        <taxon>Eutheria</taxon>
        <taxon>Euarchontoglires</taxon>
        <taxon>Primates</taxon>
        <taxon>Haplorrhini</taxon>
        <taxon>Catarrhini</taxon>
        <taxon>Hominidae</taxon>
        <taxon>Homo</taxon>
    </lineage>
</organism>
<dbReference type="VEuPathDB" id="HostDB:ENSG00000112769"/>
<dbReference type="MassIVE" id="E5RK79"/>
<reference evidence="2" key="4">
    <citation type="submission" date="2025-08" db="UniProtKB">
        <authorList>
            <consortium name="Ensembl"/>
        </authorList>
    </citation>
    <scope>IDENTIFICATION</scope>
</reference>
<dbReference type="Ensembl" id="ENST00000521690.1">
    <property type="protein sequence ID" value="ENSP00000430415.1"/>
    <property type="gene ID" value="ENSG00000112769.20"/>
</dbReference>
<feature type="non-terminal residue" evidence="2">
    <location>
        <position position="81"/>
    </location>
</feature>
<dbReference type="OMA" id="CLGEPPM"/>
<reference evidence="2 3" key="1">
    <citation type="journal article" date="2001" name="Nature">
        <title>Initial sequencing and analysis of the human genome.</title>
        <authorList>
            <consortium name="International Human Genome Sequencing Consortium"/>
            <person name="Lander E.S."/>
            <person name="Linton L.M."/>
            <person name="Birren B."/>
            <person name="Nusbaum C."/>
            <person name="Zody M.C."/>
            <person name="Baldwin J."/>
            <person name="Devon K."/>
            <person name="Dewar K."/>
            <person name="Doyle M."/>
            <person name="FitzHugh W."/>
            <person name="Funke R."/>
            <person name="Gage D."/>
            <person name="Harris K."/>
            <person name="Heaford A."/>
            <person name="Howland J."/>
            <person name="Kann L."/>
            <person name="Lehoczky J."/>
            <person name="LeVine R."/>
            <person name="McEwan P."/>
            <person name="McKernan K."/>
            <person name="Meldrim J."/>
            <person name="Mesirov J.P."/>
            <person name="Miranda C."/>
            <person name="Morris W."/>
            <person name="Naylor J."/>
            <person name="Raymond C."/>
            <person name="Rosetti M."/>
            <person name="Santos R."/>
            <person name="Sheridan A."/>
            <person name="Sougnez C."/>
            <person name="Stange-Thomann N."/>
            <person name="Stojanovic N."/>
            <person name="Subramanian A."/>
            <person name="Wyman D."/>
            <person name="Rogers J."/>
            <person name="Sulston J."/>
            <person name="Ainscough R."/>
            <person name="Beck S."/>
            <person name="Bentley D."/>
            <person name="Burton J."/>
            <person name="Clee C."/>
            <person name="Carter N."/>
            <person name="Coulson A."/>
            <person name="Deadman R."/>
            <person name="Deloukas P."/>
            <person name="Dunham A."/>
            <person name="Dunham I."/>
            <person name="Durbin R."/>
            <person name="French L."/>
            <person name="Grafham D."/>
            <person name="Gregory S."/>
            <person name="Hubbard T."/>
            <person name="Humphray S."/>
            <person name="Hunt A."/>
            <person name="Jones M."/>
            <person name="Lloyd C."/>
            <person name="McMurray A."/>
            <person name="Matthews L."/>
            <person name="Mercer S."/>
            <person name="Milne S."/>
            <person name="Mullikin J.C."/>
            <person name="Mungall A."/>
            <person name="Plumb R."/>
            <person name="Ross M."/>
            <person name="Shownkeen R."/>
            <person name="Sims S."/>
            <person name="Waterston R.H."/>
            <person name="Wilson R.K."/>
            <person name="Hillier L.W."/>
            <person name="McPherson J.D."/>
            <person name="Marra M.A."/>
            <person name="Mardis E.R."/>
            <person name="Fulton L.A."/>
            <person name="Chinwalla A.T."/>
            <person name="Pepin K.H."/>
            <person name="Gish W.R."/>
            <person name="Chissoe S.L."/>
            <person name="Wendl M.C."/>
            <person name="Delehaunty K.D."/>
            <person name="Miner T.L."/>
            <person name="Delehaunty A."/>
            <person name="Kramer J.B."/>
            <person name="Cook L.L."/>
            <person name="Fulton R.S."/>
            <person name="Johnson D.L."/>
            <person name="Minx P.J."/>
            <person name="Clifton S.W."/>
            <person name="Hawkins T."/>
            <person name="Branscomb E."/>
            <person name="Predki P."/>
            <person name="Richardson P."/>
            <person name="Wenning S."/>
            <person name="Slezak T."/>
            <person name="Doggett N."/>
            <person name="Cheng J.F."/>
            <person name="Olsen A."/>
            <person name="Lucas S."/>
            <person name="Elkin C."/>
            <person name="Uberbacher E."/>
            <person name="Frazier M."/>
            <person name="Gibbs R.A."/>
            <person name="Muzny D.M."/>
            <person name="Scherer S.E."/>
            <person name="Bouck J.B."/>
            <person name="Sodergren E.J."/>
            <person name="Worley K.C."/>
            <person name="Rives C.M."/>
            <person name="Gorrell J.H."/>
            <person name="Metzker M.L."/>
            <person name="Naylor S.L."/>
            <person name="Kucherlapati R.S."/>
            <person name="Nelson D.L."/>
            <person name="Weinstock G.M."/>
            <person name="Sakaki Y."/>
            <person name="Fujiyama A."/>
            <person name="Hattori M."/>
            <person name="Yada T."/>
            <person name="Toyoda A."/>
            <person name="Itoh T."/>
            <person name="Kawagoe C."/>
            <person name="Watanabe H."/>
            <person name="Totoki Y."/>
            <person name="Taylor T."/>
            <person name="Weissenbach J."/>
            <person name="Heilig R."/>
            <person name="Saurin W."/>
            <person name="Artiguenave F."/>
            <person name="Brottier P."/>
            <person name="Bruls T."/>
            <person name="Pelletier E."/>
            <person name="Robert C."/>
            <person name="Wincker P."/>
            <person name="Smith D.R."/>
            <person name="Doucette-Stamm L."/>
            <person name="Rubenfield M."/>
            <person name="Weinstock K."/>
            <person name="Lee H.M."/>
            <person name="Dubois J."/>
            <person name="Rosenthal A."/>
            <person name="Platzer M."/>
            <person name="Nyakatura G."/>
            <person name="Taudien S."/>
            <person name="Rump A."/>
            <person name="Yang H."/>
            <person name="Yu J."/>
            <person name="Wang J."/>
            <person name="Huang G."/>
            <person name="Gu J."/>
            <person name="Hood L."/>
            <person name="Rowen L."/>
            <person name="Madan A."/>
            <person name="Qin S."/>
            <person name="Davis R.W."/>
            <person name="Federspiel N.A."/>
            <person name="Abola A.P."/>
            <person name="Proctor M.J."/>
            <person name="Myers R.M."/>
            <person name="Schmutz J."/>
            <person name="Dickson M."/>
            <person name="Grimwood J."/>
            <person name="Cox D.R."/>
            <person name="Olson M.V."/>
            <person name="Kaul R."/>
            <person name="Raymond C."/>
            <person name="Shimizu N."/>
            <person name="Kawasaki K."/>
            <person name="Minoshima S."/>
            <person name="Evans G.A."/>
            <person name="Athanasiou M."/>
            <person name="Schultz R."/>
            <person name="Roe B.A."/>
            <person name="Chen F."/>
            <person name="Pan H."/>
            <person name="Ramser J."/>
            <person name="Lehrach H."/>
            <person name="Reinhardt R."/>
            <person name="McCombie W.R."/>
            <person name="de la Bastide M."/>
            <person name="Dedhia N."/>
            <person name="Blocker H."/>
            <person name="Hornischer K."/>
            <person name="Nordsiek G."/>
            <person name="Agarwala R."/>
            <person name="Aravind L."/>
            <person name="Bailey J.A."/>
            <person name="Bateman A."/>
            <person name="Batzoglou S."/>
            <person name="Birney E."/>
            <person name="Bork P."/>
            <person name="Brown D.G."/>
            <person name="Burge C.B."/>
            <person name="Cerutti L."/>
            <person name="Chen H.C."/>
            <person name="Church D."/>
            <person name="Clamp M."/>
            <person name="Copley R.R."/>
            <person name="Doerks T."/>
            <person name="Eddy S.R."/>
            <person name="Eichler E.E."/>
            <person name="Furey T.S."/>
            <person name="Galagan J."/>
            <person name="Gilbert J.G."/>
            <person name="Harmon C."/>
            <person name="Hayashizaki Y."/>
            <person name="Haussler D."/>
            <person name="Hermjakob H."/>
            <person name="Hokamp K."/>
            <person name="Jang W."/>
            <person name="Johnson L.S."/>
            <person name="Jones T.A."/>
            <person name="Kasif S."/>
            <person name="Kaspryzk A."/>
            <person name="Kennedy S."/>
            <person name="Kent W.J."/>
            <person name="Kitts P."/>
            <person name="Koonin E.V."/>
            <person name="Korf I."/>
            <person name="Kulp D."/>
            <person name="Lancet D."/>
            <person name="Lowe T.M."/>
            <person name="McLysaght A."/>
            <person name="Mikkelsen T."/>
            <person name="Moran J.V."/>
            <person name="Mulder N."/>
            <person name="Pollara V.J."/>
            <person name="Ponting C.P."/>
            <person name="Schuler G."/>
            <person name="Schultz J."/>
            <person name="Slater G."/>
            <person name="Smit A.F."/>
            <person name="Stupka E."/>
            <person name="Szustakowski J."/>
            <person name="Thierry-Mieg D."/>
            <person name="Thierry-Mieg J."/>
            <person name="Wagner L."/>
            <person name="Wallis J."/>
            <person name="Wheeler R."/>
            <person name="Williams A."/>
            <person name="Wolf Y.I."/>
            <person name="Wolfe K.H."/>
            <person name="Yang S.P."/>
            <person name="Yeh R.F."/>
            <person name="Collins F."/>
            <person name="Guyer M.S."/>
            <person name="Peterson J."/>
            <person name="Felsenfeld A."/>
            <person name="Wetterstrand K.A."/>
            <person name="Patrinos A."/>
            <person name="Morgan M.J."/>
            <person name="de Jong P."/>
            <person name="Catanese J.J."/>
            <person name="Osoegawa K."/>
            <person name="Shizuya H."/>
            <person name="Choi S."/>
            <person name="Chen Y.J."/>
        </authorList>
    </citation>
    <scope>NUCLEOTIDE SEQUENCE [LARGE SCALE GENOMIC DNA]</scope>
</reference>
<dbReference type="Bgee" id="ENSG00000112769">
    <property type="expression patterns" value="Expressed in lower esophagus muscularis layer and 183 other cell types or tissues"/>
</dbReference>
<dbReference type="ProteomicsDB" id="16827"/>
<feature type="signal peptide" evidence="1">
    <location>
        <begin position="1"/>
        <end position="27"/>
    </location>
</feature>
<dbReference type="EMBL" id="AL590106">
    <property type="status" value="NOT_ANNOTATED_CDS"/>
    <property type="molecule type" value="Genomic_DNA"/>
</dbReference>
<dbReference type="AlphaFoldDB" id="E5RK79"/>
<feature type="chain" id="PRO_5003196840" evidence="1">
    <location>
        <begin position="28"/>
        <end position="81"/>
    </location>
</feature>
<keyword evidence="1" id="KW-0732">Signal</keyword>
<evidence type="ECO:0007829" key="5">
    <source>
        <dbReference type="ProteomicsDB" id="E5RK79"/>
    </source>
</evidence>
<evidence type="ECO:0000313" key="3">
    <source>
        <dbReference type="Proteomes" id="UP000005640"/>
    </source>
</evidence>
<dbReference type="HGNC" id="HGNC:6484">
    <property type="gene designation" value="LAMA4"/>
</dbReference>
<dbReference type="UCSC" id="uc063qun.1">
    <property type="organism name" value="human"/>
</dbReference>
<accession>E5RK79</accession>
<dbReference type="OpenTargets" id="ENSG00000112769"/>
<name>E5RK79_HUMAN</name>
<evidence type="ECO:0007829" key="4">
    <source>
        <dbReference type="PeptideAtlas" id="E5RK79"/>
    </source>
</evidence>
<evidence type="ECO:0000313" key="2">
    <source>
        <dbReference type="Ensembl" id="ENSP00000430415.1"/>
    </source>
</evidence>
<dbReference type="Proteomes" id="UP000005640">
    <property type="component" value="Chromosome 6"/>
</dbReference>
<dbReference type="OrthoDB" id="5836593at2759"/>
<reference evidence="2 3" key="3">
    <citation type="journal article" date="2004" name="Nature">
        <title>Finishing the euchromatic sequence of the human genome.</title>
        <authorList>
            <consortium name="International Human Genome Sequencing Consortium"/>
        </authorList>
    </citation>
    <scope>NUCLEOTIDE SEQUENCE [LARGE SCALE GENOMIC DNA]</scope>
</reference>
<keyword evidence="4 5" id="KW-1267">Proteomics identification</keyword>
<reference evidence="2" key="5">
    <citation type="submission" date="2025-09" db="UniProtKB">
        <authorList>
            <consortium name="Ensembl"/>
        </authorList>
    </citation>
    <scope>IDENTIFICATION</scope>
</reference>
<gene>
    <name evidence="2" type="primary">LAMA4</name>
</gene>
<sequence>MALSSAWRSVLPLWLLWSAACSRAASGDDNAFPFDIEGSSAVGRQDPPETSEPRVALGRLPPAAEKCNAGFFHTLSGECVP</sequence>